<evidence type="ECO:0000256" key="9">
    <source>
        <dbReference type="SAM" id="Phobius"/>
    </source>
</evidence>
<accession>A0A0N5AT08</accession>
<evidence type="ECO:0000256" key="6">
    <source>
        <dbReference type="ARBA" id="ARBA00040778"/>
    </source>
</evidence>
<feature type="transmembrane region" description="Helical" evidence="9">
    <location>
        <begin position="213"/>
        <end position="231"/>
    </location>
</feature>
<name>A0A0N5AT08_9BILA</name>
<evidence type="ECO:0000256" key="1">
    <source>
        <dbReference type="ARBA" id="ARBA00004141"/>
    </source>
</evidence>
<dbReference type="PANTHER" id="PTHR13002:SF1">
    <property type="entry name" value="COMPLEX I ASSEMBLY FACTOR TIMMDC1, MITOCHONDRIAL"/>
    <property type="match status" value="1"/>
</dbReference>
<keyword evidence="5 9" id="KW-0472">Membrane</keyword>
<dbReference type="GO" id="GO:0032981">
    <property type="term" value="P:mitochondrial respiratory chain complex I assembly"/>
    <property type="evidence" value="ECO:0007669"/>
    <property type="project" value="InterPro"/>
</dbReference>
<dbReference type="GO" id="GO:0005739">
    <property type="term" value="C:mitochondrion"/>
    <property type="evidence" value="ECO:0007669"/>
    <property type="project" value="TreeGrafter"/>
</dbReference>
<evidence type="ECO:0000256" key="4">
    <source>
        <dbReference type="ARBA" id="ARBA00022989"/>
    </source>
</evidence>
<evidence type="ECO:0000256" key="5">
    <source>
        <dbReference type="ARBA" id="ARBA00023136"/>
    </source>
</evidence>
<comment type="subcellular location">
    <subcellularLocation>
        <location evidence="1">Membrane</location>
        <topology evidence="1">Multi-pass membrane protein</topology>
    </subcellularLocation>
</comment>
<feature type="transmembrane region" description="Helical" evidence="9">
    <location>
        <begin position="100"/>
        <end position="122"/>
    </location>
</feature>
<feature type="coiled-coil region" evidence="8">
    <location>
        <begin position="235"/>
        <end position="269"/>
    </location>
</feature>
<reference evidence="11" key="1">
    <citation type="submission" date="2017-02" db="UniProtKB">
        <authorList>
            <consortium name="WormBaseParasite"/>
        </authorList>
    </citation>
    <scope>IDENTIFICATION</scope>
</reference>
<dbReference type="STRING" id="451379.A0A0N5AT08"/>
<evidence type="ECO:0000256" key="8">
    <source>
        <dbReference type="SAM" id="Coils"/>
    </source>
</evidence>
<evidence type="ECO:0000256" key="2">
    <source>
        <dbReference type="ARBA" id="ARBA00008444"/>
    </source>
</evidence>
<keyword evidence="10" id="KW-1185">Reference proteome</keyword>
<proteinExistence type="inferred from homology"/>
<evidence type="ECO:0000256" key="7">
    <source>
        <dbReference type="ARBA" id="ARBA00041344"/>
    </source>
</evidence>
<protein>
    <recommendedName>
        <fullName evidence="6">Complex I assembly factor TIMMDC1, mitochondrial</fullName>
    </recommendedName>
    <alternativeName>
        <fullName evidence="7">Translocase of inner mitochondrial membrane domain-containing protein 1</fullName>
    </alternativeName>
</protein>
<keyword evidence="3 9" id="KW-0812">Transmembrane</keyword>
<feature type="transmembrane region" description="Helical" evidence="9">
    <location>
        <begin position="186"/>
        <end position="207"/>
    </location>
</feature>
<dbReference type="GO" id="GO:0016020">
    <property type="term" value="C:membrane"/>
    <property type="evidence" value="ECO:0007669"/>
    <property type="project" value="UniProtKB-SubCell"/>
</dbReference>
<dbReference type="PANTHER" id="PTHR13002">
    <property type="entry name" value="C3ORF1 PROTEIN-RELATED"/>
    <property type="match status" value="1"/>
</dbReference>
<keyword evidence="4 9" id="KW-1133">Transmembrane helix</keyword>
<keyword evidence="8" id="KW-0175">Coiled coil</keyword>
<dbReference type="WBParaSite" id="SMUV_0000794601-mRNA-1">
    <property type="protein sequence ID" value="SMUV_0000794601-mRNA-1"/>
    <property type="gene ID" value="SMUV_0000794601"/>
</dbReference>
<evidence type="ECO:0000256" key="3">
    <source>
        <dbReference type="ARBA" id="ARBA00022692"/>
    </source>
</evidence>
<organism evidence="10 11">
    <name type="scientific">Syphacia muris</name>
    <dbReference type="NCBI Taxonomy" id="451379"/>
    <lineage>
        <taxon>Eukaryota</taxon>
        <taxon>Metazoa</taxon>
        <taxon>Ecdysozoa</taxon>
        <taxon>Nematoda</taxon>
        <taxon>Chromadorea</taxon>
        <taxon>Rhabditida</taxon>
        <taxon>Spirurina</taxon>
        <taxon>Oxyuridomorpha</taxon>
        <taxon>Oxyuroidea</taxon>
        <taxon>Oxyuridae</taxon>
        <taxon>Syphacia</taxon>
    </lineage>
</organism>
<evidence type="ECO:0000313" key="10">
    <source>
        <dbReference type="Proteomes" id="UP000046393"/>
    </source>
</evidence>
<evidence type="ECO:0000313" key="11">
    <source>
        <dbReference type="WBParaSite" id="SMUV_0000794601-mRNA-1"/>
    </source>
</evidence>
<comment type="similarity">
    <text evidence="2">Belongs to the Tim17/Tim22/Tim23 family.</text>
</comment>
<sequence length="309" mass="34583">MTDVNSDEGHGLKRFFSFGKRLLYKELGKIFSFLSVLLYNGLGVSETDSLHHSDSSKVLCTENTKLNDTVSNDAPRIEPKNGFQRIIALYRDGEVHGERIATAFITKGAFIVGGFFGGILSAKKNAERYSMHSEGKKFLSPRDILLRRGDYAIITFVRHGLRAGLKSAAIVGSIAHLTVWRNHFSAWYFPLFSVPIFAIFSLPYGSYAFIEGATFGLSTGLTLTAGTYLVACAKHKSVNETYNILKAEYEEKERKKRAWRSQIRSVMKEENLHFPGDAIKIINDRKAAELLNLNDPDGEEDVELSDSKK</sequence>
<dbReference type="Proteomes" id="UP000046393">
    <property type="component" value="Unplaced"/>
</dbReference>
<dbReference type="InterPro" id="IPR055299">
    <property type="entry name" value="TIMMDC1"/>
</dbReference>
<dbReference type="AlphaFoldDB" id="A0A0N5AT08"/>